<evidence type="ECO:0000313" key="2">
    <source>
        <dbReference type="Proteomes" id="UP001261871"/>
    </source>
</evidence>
<organism evidence="1 2">
    <name type="scientific">Flavobacterium granuli</name>
    <dbReference type="NCBI Taxonomy" id="280093"/>
    <lineage>
        <taxon>Bacteria</taxon>
        <taxon>Pseudomonadati</taxon>
        <taxon>Bacteroidota</taxon>
        <taxon>Flavobacteriia</taxon>
        <taxon>Flavobacteriales</taxon>
        <taxon>Flavobacteriaceae</taxon>
        <taxon>Flavobacterium</taxon>
    </lineage>
</organism>
<sequence>MPSQVNIKVFYGKGIRVHIKNKSFEDAMNLIWISPAFSDYEPLKIQFDSTGKTLYADRQAFVHFLKGNTDLETLIEHTQCEELYRNTKDFKAENNLIIDAGSLWKLENKTLILIDDDHVITAKPSEISIFEKIE</sequence>
<dbReference type="Proteomes" id="UP001261871">
    <property type="component" value="Unassembled WGS sequence"/>
</dbReference>
<evidence type="ECO:0000313" key="1">
    <source>
        <dbReference type="EMBL" id="MDR6844535.1"/>
    </source>
</evidence>
<keyword evidence="2" id="KW-1185">Reference proteome</keyword>
<dbReference type="EMBL" id="JAVDTX010000002">
    <property type="protein sequence ID" value="MDR6844535.1"/>
    <property type="molecule type" value="Genomic_DNA"/>
</dbReference>
<proteinExistence type="predicted"/>
<reference evidence="1 2" key="1">
    <citation type="submission" date="2023-07" db="EMBL/GenBank/DDBJ databases">
        <title>Sorghum-associated microbial communities from plants grown in Nebraska, USA.</title>
        <authorList>
            <person name="Schachtman D."/>
        </authorList>
    </citation>
    <scope>NUCLEOTIDE SEQUENCE [LARGE SCALE GENOMIC DNA]</scope>
    <source>
        <strain evidence="1 2">BE124</strain>
    </source>
</reference>
<gene>
    <name evidence="1" type="ORF">J2W95_001226</name>
</gene>
<dbReference type="RefSeq" id="WP_310004993.1">
    <property type="nucleotide sequence ID" value="NZ_JAVDTX010000002.1"/>
</dbReference>
<comment type="caution">
    <text evidence="1">The sequence shown here is derived from an EMBL/GenBank/DDBJ whole genome shotgun (WGS) entry which is preliminary data.</text>
</comment>
<protein>
    <submittedName>
        <fullName evidence="1">Uncharacterized protein</fullName>
    </submittedName>
</protein>
<name>A0ABU1S2X1_9FLAO</name>
<accession>A0ABU1S2X1</accession>